<name>A0A7S1A192_NOCSC</name>
<sequence length="361" mass="40357">MSKRSRGSSPSGVGASAHAPQSVWDAAASERLKTQQNELRLTREGPVNADTTDFCGAFASLDMDNSWDFKAFKKGFSINIKRMDDEVVEFDMIGIDPPLANALRRILIAEVSTVAISRVTIFQNTGVIHDENLAHRLGLVPIVFEPEYLEWKAQDSDFTTANSLMFRLKTSDEQERRPVYSKQLEWVPMNDVQRERFKDDPPRPVADDILLAILAPGQEIDVECHCERGLGKEHAKWSPVSTAFYRLMPKIGFSKDIVGDEAEKLKQTCPMGVFDIEDVPKVGKRAVVADARKCTTCRECLESFPGEERGLLLGKHKTHYLFTIESTGSIPAPELFQRAITQLRDKCTKAKAVLEKPSKSG</sequence>
<dbReference type="InterPro" id="IPR036603">
    <property type="entry name" value="RBP11-like"/>
</dbReference>
<dbReference type="EMBL" id="HBFQ01019662">
    <property type="protein sequence ID" value="CAD8839447.1"/>
    <property type="molecule type" value="Transcribed_RNA"/>
</dbReference>
<dbReference type="InterPro" id="IPR011262">
    <property type="entry name" value="DNA-dir_RNA_pol_insert"/>
</dbReference>
<dbReference type="Pfam" id="PF01000">
    <property type="entry name" value="RNA_pol_A_bac"/>
    <property type="match status" value="1"/>
</dbReference>
<evidence type="ECO:0000256" key="2">
    <source>
        <dbReference type="ARBA" id="ARBA00023163"/>
    </source>
</evidence>
<dbReference type="PANTHER" id="PTHR11800:SF13">
    <property type="entry name" value="DNA-DIRECTED RNA POLYMERASES I AND III SUBUNIT RPAC1"/>
    <property type="match status" value="1"/>
</dbReference>
<dbReference type="SMART" id="SM00662">
    <property type="entry name" value="RPOLD"/>
    <property type="match status" value="1"/>
</dbReference>
<comment type="similarity">
    <text evidence="3">Belongs to the archaeal Rpo3/eukaryotic RPB3 RNA polymerase subunit family.</text>
</comment>
<dbReference type="NCBIfam" id="NF001988">
    <property type="entry name" value="PRK00783.1"/>
    <property type="match status" value="1"/>
</dbReference>
<protein>
    <recommendedName>
        <fullName evidence="5">DNA-directed RNA polymerase RpoA/D/Rpb3-type domain-containing protein</fullName>
    </recommendedName>
</protein>
<dbReference type="AlphaFoldDB" id="A0A7S1A192"/>
<reference evidence="6" key="1">
    <citation type="submission" date="2021-01" db="EMBL/GenBank/DDBJ databases">
        <authorList>
            <person name="Corre E."/>
            <person name="Pelletier E."/>
            <person name="Niang G."/>
            <person name="Scheremetjew M."/>
            <person name="Finn R."/>
            <person name="Kale V."/>
            <person name="Holt S."/>
            <person name="Cochrane G."/>
            <person name="Meng A."/>
            <person name="Brown T."/>
            <person name="Cohen L."/>
        </authorList>
    </citation>
    <scope>NUCLEOTIDE SEQUENCE</scope>
</reference>
<dbReference type="SUPFAM" id="SSF55257">
    <property type="entry name" value="RBP11-like subunits of RNA polymerase"/>
    <property type="match status" value="1"/>
</dbReference>
<dbReference type="Gene3D" id="2.170.120.12">
    <property type="entry name" value="DNA-directed RNA polymerase, insert domain"/>
    <property type="match status" value="1"/>
</dbReference>
<gene>
    <name evidence="6" type="ORF">NSCI0253_LOCUS13795</name>
</gene>
<dbReference type="InterPro" id="IPR022842">
    <property type="entry name" value="RNAP_Rpo3/Rpb3/RPAC1"/>
</dbReference>
<keyword evidence="2" id="KW-0804">Transcription</keyword>
<keyword evidence="1" id="KW-0240">DNA-directed RNA polymerase</keyword>
<dbReference type="HAMAP" id="MF_00320">
    <property type="entry name" value="RNApol_arch_Rpo3"/>
    <property type="match status" value="1"/>
</dbReference>
<accession>A0A7S1A192</accession>
<evidence type="ECO:0000259" key="5">
    <source>
        <dbReference type="SMART" id="SM00662"/>
    </source>
</evidence>
<dbReference type="Gene3D" id="3.30.1360.10">
    <property type="entry name" value="RNA polymerase, RBP11-like subunit"/>
    <property type="match status" value="1"/>
</dbReference>
<dbReference type="GO" id="GO:0005736">
    <property type="term" value="C:RNA polymerase I complex"/>
    <property type="evidence" value="ECO:0007669"/>
    <property type="project" value="TreeGrafter"/>
</dbReference>
<evidence type="ECO:0000256" key="1">
    <source>
        <dbReference type="ARBA" id="ARBA00022478"/>
    </source>
</evidence>
<dbReference type="SUPFAM" id="SSF56553">
    <property type="entry name" value="Insert subdomain of RNA polymerase alpha subunit"/>
    <property type="match status" value="1"/>
</dbReference>
<evidence type="ECO:0000256" key="3">
    <source>
        <dbReference type="ARBA" id="ARBA00025804"/>
    </source>
</evidence>
<feature type="region of interest" description="Disordered" evidence="4">
    <location>
        <begin position="1"/>
        <end position="21"/>
    </location>
</feature>
<dbReference type="Pfam" id="PF01193">
    <property type="entry name" value="RNA_pol_L"/>
    <property type="match status" value="1"/>
</dbReference>
<dbReference type="GO" id="GO:0005666">
    <property type="term" value="C:RNA polymerase III complex"/>
    <property type="evidence" value="ECO:0007669"/>
    <property type="project" value="TreeGrafter"/>
</dbReference>
<dbReference type="CDD" id="cd07032">
    <property type="entry name" value="RNAP_I_II_AC40"/>
    <property type="match status" value="1"/>
</dbReference>
<dbReference type="InterPro" id="IPR050518">
    <property type="entry name" value="Rpo3/RPB3_RNA_Pol_subunit"/>
</dbReference>
<evidence type="ECO:0000256" key="4">
    <source>
        <dbReference type="SAM" id="MobiDB-lite"/>
    </source>
</evidence>
<evidence type="ECO:0000313" key="6">
    <source>
        <dbReference type="EMBL" id="CAD8839447.1"/>
    </source>
</evidence>
<dbReference type="GO" id="GO:0046983">
    <property type="term" value="F:protein dimerization activity"/>
    <property type="evidence" value="ECO:0007669"/>
    <property type="project" value="InterPro"/>
</dbReference>
<dbReference type="InterPro" id="IPR033901">
    <property type="entry name" value="RNAPI/III_AC40"/>
</dbReference>
<dbReference type="InterPro" id="IPR011263">
    <property type="entry name" value="DNA-dir_RNA_pol_RpoA/D/Rpb3"/>
</dbReference>
<dbReference type="InterPro" id="IPR036643">
    <property type="entry name" value="RNApol_insert_sf"/>
</dbReference>
<dbReference type="GO" id="GO:0003899">
    <property type="term" value="F:DNA-directed RNA polymerase activity"/>
    <property type="evidence" value="ECO:0007669"/>
    <property type="project" value="InterPro"/>
</dbReference>
<organism evidence="6">
    <name type="scientific">Noctiluca scintillans</name>
    <name type="common">Sea sparkle</name>
    <name type="synonym">Red tide dinoflagellate</name>
    <dbReference type="NCBI Taxonomy" id="2966"/>
    <lineage>
        <taxon>Eukaryota</taxon>
        <taxon>Sar</taxon>
        <taxon>Alveolata</taxon>
        <taxon>Dinophyceae</taxon>
        <taxon>Noctilucales</taxon>
        <taxon>Noctilucaceae</taxon>
        <taxon>Noctiluca</taxon>
    </lineage>
</organism>
<proteinExistence type="inferred from homology"/>
<dbReference type="GO" id="GO:0006351">
    <property type="term" value="P:DNA-templated transcription"/>
    <property type="evidence" value="ECO:0007669"/>
    <property type="project" value="InterPro"/>
</dbReference>
<feature type="domain" description="DNA-directed RNA polymerase RpoA/D/Rpb3-type" evidence="5">
    <location>
        <begin position="87"/>
        <end position="353"/>
    </location>
</feature>
<dbReference type="PANTHER" id="PTHR11800">
    <property type="entry name" value="DNA-DIRECTED RNA POLYMERASE"/>
    <property type="match status" value="1"/>
</dbReference>